<gene>
    <name evidence="1" type="ORF">AMECASPLE_025536</name>
</gene>
<dbReference type="EMBL" id="JAHRIP010040143">
    <property type="protein sequence ID" value="MEQ2296510.1"/>
    <property type="molecule type" value="Genomic_DNA"/>
</dbReference>
<reference evidence="1 2" key="1">
    <citation type="submission" date="2021-06" db="EMBL/GenBank/DDBJ databases">
        <authorList>
            <person name="Palmer J.M."/>
        </authorList>
    </citation>
    <scope>NUCLEOTIDE SEQUENCE [LARGE SCALE GENOMIC DNA]</scope>
    <source>
        <strain evidence="1 2">AS_MEX2019</strain>
        <tissue evidence="1">Muscle</tissue>
    </source>
</reference>
<keyword evidence="2" id="KW-1185">Reference proteome</keyword>
<protein>
    <submittedName>
        <fullName evidence="1">Uncharacterized protein</fullName>
    </submittedName>
</protein>
<evidence type="ECO:0000313" key="1">
    <source>
        <dbReference type="EMBL" id="MEQ2296510.1"/>
    </source>
</evidence>
<accession>A0ABV0YSW8</accession>
<dbReference type="Proteomes" id="UP001469553">
    <property type="component" value="Unassembled WGS sequence"/>
</dbReference>
<evidence type="ECO:0000313" key="2">
    <source>
        <dbReference type="Proteomes" id="UP001469553"/>
    </source>
</evidence>
<organism evidence="1 2">
    <name type="scientific">Ameca splendens</name>
    <dbReference type="NCBI Taxonomy" id="208324"/>
    <lineage>
        <taxon>Eukaryota</taxon>
        <taxon>Metazoa</taxon>
        <taxon>Chordata</taxon>
        <taxon>Craniata</taxon>
        <taxon>Vertebrata</taxon>
        <taxon>Euteleostomi</taxon>
        <taxon>Actinopterygii</taxon>
        <taxon>Neopterygii</taxon>
        <taxon>Teleostei</taxon>
        <taxon>Neoteleostei</taxon>
        <taxon>Acanthomorphata</taxon>
        <taxon>Ovalentaria</taxon>
        <taxon>Atherinomorphae</taxon>
        <taxon>Cyprinodontiformes</taxon>
        <taxon>Goodeidae</taxon>
        <taxon>Ameca</taxon>
    </lineage>
</organism>
<comment type="caution">
    <text evidence="1">The sequence shown here is derived from an EMBL/GenBank/DDBJ whole genome shotgun (WGS) entry which is preliminary data.</text>
</comment>
<sequence>MMFFSISSLVWDQSKAKLEGVSVYEAEMQQPVQDVIVNETNILFALSSFLHRFPIVIQFLGCLQHLTLNRDCGENSDGITKCGGVFFMKNIMPVKSLHPCWSFHPVIAFVTEIMVNIISYF</sequence>
<name>A0ABV0YSW8_9TELE</name>
<proteinExistence type="predicted"/>